<accession>A0A4S8KCH1</accession>
<name>A0A4S8KCH1_MUSBA</name>
<gene>
    <name evidence="5" type="ORF">C4D60_Mb04t16510</name>
</gene>
<protein>
    <submittedName>
        <fullName evidence="5">Uncharacterized protein</fullName>
    </submittedName>
</protein>
<evidence type="ECO:0000313" key="5">
    <source>
        <dbReference type="EMBL" id="THU72846.1"/>
    </source>
</evidence>
<evidence type="ECO:0000256" key="3">
    <source>
        <dbReference type="PROSITE-ProRule" id="PRU01191"/>
    </source>
</evidence>
<keyword evidence="1" id="KW-0805">Transcription regulation</keyword>
<feature type="region of interest" description="Disordered" evidence="4">
    <location>
        <begin position="311"/>
        <end position="356"/>
    </location>
</feature>
<evidence type="ECO:0000256" key="2">
    <source>
        <dbReference type="ARBA" id="ARBA00023163"/>
    </source>
</evidence>
<organism evidence="5 6">
    <name type="scientific">Musa balbisiana</name>
    <name type="common">Banana</name>
    <dbReference type="NCBI Taxonomy" id="52838"/>
    <lineage>
        <taxon>Eukaryota</taxon>
        <taxon>Viridiplantae</taxon>
        <taxon>Streptophyta</taxon>
        <taxon>Embryophyta</taxon>
        <taxon>Tracheophyta</taxon>
        <taxon>Spermatophyta</taxon>
        <taxon>Magnoliopsida</taxon>
        <taxon>Liliopsida</taxon>
        <taxon>Zingiberales</taxon>
        <taxon>Musaceae</taxon>
        <taxon>Musa</taxon>
    </lineage>
</organism>
<evidence type="ECO:0000256" key="1">
    <source>
        <dbReference type="ARBA" id="ARBA00023015"/>
    </source>
</evidence>
<keyword evidence="2" id="KW-0804">Transcription</keyword>
<dbReference type="PROSITE" id="PS50985">
    <property type="entry name" value="GRAS"/>
    <property type="match status" value="1"/>
</dbReference>
<keyword evidence="6" id="KW-1185">Reference proteome</keyword>
<dbReference type="Proteomes" id="UP000317650">
    <property type="component" value="Chromosome 4"/>
</dbReference>
<evidence type="ECO:0000256" key="4">
    <source>
        <dbReference type="SAM" id="MobiDB-lite"/>
    </source>
</evidence>
<proteinExistence type="inferred from homology"/>
<dbReference type="InterPro" id="IPR005202">
    <property type="entry name" value="TF_GRAS"/>
</dbReference>
<reference evidence="5 6" key="1">
    <citation type="journal article" date="2019" name="Nat. Plants">
        <title>Genome sequencing of Musa balbisiana reveals subgenome evolution and function divergence in polyploid bananas.</title>
        <authorList>
            <person name="Yao X."/>
        </authorList>
    </citation>
    <scope>NUCLEOTIDE SEQUENCE [LARGE SCALE GENOMIC DNA]</scope>
    <source>
        <strain evidence="6">cv. DH-PKW</strain>
        <tissue evidence="5">Leaves</tissue>
    </source>
</reference>
<dbReference type="AlphaFoldDB" id="A0A4S8KCH1"/>
<feature type="compositionally biased region" description="Basic and acidic residues" evidence="4">
    <location>
        <begin position="335"/>
        <end position="356"/>
    </location>
</feature>
<dbReference type="PANTHER" id="PTHR31636">
    <property type="entry name" value="OSJNBA0084A10.13 PROTEIN-RELATED"/>
    <property type="match status" value="1"/>
</dbReference>
<comment type="similarity">
    <text evidence="3">Belongs to the GRAS family.</text>
</comment>
<comment type="caution">
    <text evidence="3">Lacks conserved residue(s) required for the propagation of feature annotation.</text>
</comment>
<feature type="short sequence motif" description="VHIID" evidence="3">
    <location>
        <begin position="305"/>
        <end position="309"/>
    </location>
</feature>
<sequence>MTDHFPFVIPDPATTFADPFAPDPVAGFAAPLGGGHLDHGPFRLSDFGSSASAVAAEFDSDEWIESLIGDSLTESSDLMGDPWQGAADGSGALFADAFPSCSTDFSPPSPPASASDLNNVLFSEHCEIAPLAPVQHLHQTAAVVALNRPGPTAHAPSFDPPELNKNSGGAAVVRDQAPESSVSSQPLLESLLDCARIADSDPDLAAKSLIHVRESASGSGDPTERIAFYFAEALYRRLHGAQRKQHSYPSTAAAPPSCSSSSFDSSPEDFTLCYKALNDACPCSKFAHLTANQATVEATESAAWIHIVDFGDHAGSPEGGTPPGPRTRPTGKPSMVRDLRHPRHQRWEPPRRVSRQ</sequence>
<comment type="caution">
    <text evidence="5">The sequence shown here is derived from an EMBL/GenBank/DDBJ whole genome shotgun (WGS) entry which is preliminary data.</text>
</comment>
<evidence type="ECO:0000313" key="6">
    <source>
        <dbReference type="Proteomes" id="UP000317650"/>
    </source>
</evidence>
<dbReference type="Pfam" id="PF03514">
    <property type="entry name" value="GRAS"/>
    <property type="match status" value="1"/>
</dbReference>
<dbReference type="EMBL" id="PYDT01000001">
    <property type="protein sequence ID" value="THU72846.1"/>
    <property type="molecule type" value="Genomic_DNA"/>
</dbReference>